<dbReference type="InterPro" id="IPR010719">
    <property type="entry name" value="MnmM_MeTrfase"/>
</dbReference>
<dbReference type="Gene3D" id="3.40.50.150">
    <property type="entry name" value="Vaccinia Virus protein VP39"/>
    <property type="match status" value="1"/>
</dbReference>
<accession>A0ABY5Y3B2</accession>
<dbReference type="GO" id="GO:0032259">
    <property type="term" value="P:methylation"/>
    <property type="evidence" value="ECO:0007669"/>
    <property type="project" value="UniProtKB-KW"/>
</dbReference>
<gene>
    <name evidence="1" type="ORF">JBF11_01315</name>
</gene>
<dbReference type="SUPFAM" id="SSF53335">
    <property type="entry name" value="S-adenosyl-L-methionine-dependent methyltransferases"/>
    <property type="match status" value="1"/>
</dbReference>
<protein>
    <submittedName>
        <fullName evidence="1">Class I SAM-dependent methyltransferase</fullName>
    </submittedName>
</protein>
<name>A0ABY5Y3B2_9BACT</name>
<keyword evidence="1" id="KW-0808">Transferase</keyword>
<evidence type="ECO:0000313" key="2">
    <source>
        <dbReference type="Proteomes" id="UP001058120"/>
    </source>
</evidence>
<organism evidence="1 2">
    <name type="scientific">Taurinivorans muris</name>
    <dbReference type="NCBI Taxonomy" id="2787751"/>
    <lineage>
        <taxon>Bacteria</taxon>
        <taxon>Pseudomonadati</taxon>
        <taxon>Thermodesulfobacteriota</taxon>
        <taxon>Desulfovibrionia</taxon>
        <taxon>Desulfovibrionales</taxon>
        <taxon>Desulfovibrionaceae</taxon>
        <taxon>Taurinivorans</taxon>
    </lineage>
</organism>
<dbReference type="Pfam" id="PF06962">
    <property type="entry name" value="rRNA_methylase"/>
    <property type="match status" value="1"/>
</dbReference>
<dbReference type="InterPro" id="IPR029063">
    <property type="entry name" value="SAM-dependent_MTases_sf"/>
</dbReference>
<dbReference type="GO" id="GO:0008168">
    <property type="term" value="F:methyltransferase activity"/>
    <property type="evidence" value="ECO:0007669"/>
    <property type="project" value="UniProtKB-KW"/>
</dbReference>
<proteinExistence type="predicted"/>
<sequence length="232" mass="25927">MNNQQKQNGFVPPHSGADRPSLPDVLAHSALQRAVCAVSRQCERIYCIDATAGNGHDTCFLAGLGKALQQDVRVLACDVQEQALVNTAERLKQCGLEAELILCGHEKILEYLPQDVLLAGAVFNLGYLPGKERKENFVATKAETSLEALEKICMRLVPQGCISVHCYTGHKGGLEEYRAVSGFVSRLEPKLWRVLCVSDMNREHYLEYLFVLEKLQIRKRGNHDQSNCKKFI</sequence>
<dbReference type="EMBL" id="CP065938">
    <property type="protein sequence ID" value="UWX05991.1"/>
    <property type="molecule type" value="Genomic_DNA"/>
</dbReference>
<dbReference type="PANTHER" id="PTHR35276:SF1">
    <property type="entry name" value="TRNA (MNM(5)S(2)U34)-METHYLTRANSFERASE, CHLOROPLASTIC"/>
    <property type="match status" value="1"/>
</dbReference>
<reference evidence="1" key="1">
    <citation type="submission" date="2020-12" db="EMBL/GenBank/DDBJ databases">
        <title>Taurinivorans muris gen. nov., sp. nov., fundamental and realized metabolic niche of a ubiquitous sulfidogenic bacterium in the murine intestine.</title>
        <authorList>
            <person name="Ye H."/>
            <person name="Hanson B.T."/>
            <person name="Loy A."/>
        </authorList>
    </citation>
    <scope>NUCLEOTIDE SEQUENCE</scope>
    <source>
        <strain evidence="1">LT0009</strain>
    </source>
</reference>
<keyword evidence="1" id="KW-0489">Methyltransferase</keyword>
<dbReference type="PANTHER" id="PTHR35276">
    <property type="entry name" value="S-ADENOSYL-L-METHIONINE-DEPENDENT METHYLTRANSFERASES SUPERFAMILY PROTEIN"/>
    <property type="match status" value="1"/>
</dbReference>
<evidence type="ECO:0000313" key="1">
    <source>
        <dbReference type="EMBL" id="UWX05991.1"/>
    </source>
</evidence>
<keyword evidence="2" id="KW-1185">Reference proteome</keyword>
<dbReference type="RefSeq" id="WP_334315588.1">
    <property type="nucleotide sequence ID" value="NZ_CP065938.1"/>
</dbReference>
<dbReference type="Proteomes" id="UP001058120">
    <property type="component" value="Chromosome"/>
</dbReference>